<feature type="transmembrane region" description="Helical" evidence="1">
    <location>
        <begin position="361"/>
        <end position="382"/>
    </location>
</feature>
<protein>
    <recommendedName>
        <fullName evidence="3">Glycosyltransferase RgtA/B/C/D-like domain-containing protein</fullName>
    </recommendedName>
</protein>
<dbReference type="AlphaFoldDB" id="A0A381YWV4"/>
<evidence type="ECO:0000256" key="1">
    <source>
        <dbReference type="SAM" id="Phobius"/>
    </source>
</evidence>
<feature type="transmembrane region" description="Helical" evidence="1">
    <location>
        <begin position="174"/>
        <end position="195"/>
    </location>
</feature>
<feature type="transmembrane region" description="Helical" evidence="1">
    <location>
        <begin position="207"/>
        <end position="232"/>
    </location>
</feature>
<feature type="transmembrane region" description="Helical" evidence="1">
    <location>
        <begin position="110"/>
        <end position="135"/>
    </location>
</feature>
<dbReference type="EMBL" id="UINC01019184">
    <property type="protein sequence ID" value="SVA81111.1"/>
    <property type="molecule type" value="Genomic_DNA"/>
</dbReference>
<evidence type="ECO:0008006" key="3">
    <source>
        <dbReference type="Google" id="ProtNLM"/>
    </source>
</evidence>
<dbReference type="Pfam" id="PF09913">
    <property type="entry name" value="DUF2142"/>
    <property type="match status" value="1"/>
</dbReference>
<name>A0A381YWV4_9ZZZZ</name>
<feature type="transmembrane region" description="Helical" evidence="1">
    <location>
        <begin position="428"/>
        <end position="447"/>
    </location>
</feature>
<sequence>VSPQRLLLLVGVPLGLLIAFLAPAWTGYDEHTHFARAVDMAGGSLFATHEEGLGTPIPASYSEDTLLVQQNWVDGNPAWTAALTGDLLGSSPDGRTVHVDLRPTNASPPVAYLPAAVGMLVPVAVDAPGVLALWAGRIANLAAYLSLAVLAVRTASAFRWTLAALALLPMHLTLGATISPDALTTAALFLVVALWTRVRADEEIPLWLLVSGTLLLALAKPPYFLVLALIPVAGFRRRTPEGRLAARVGAGTLGLGLLVTLLNSATKYQAVTSTMGYGDLALQPEVQRERLLGDLPGFVWASVETWFTELNHYVQDWFRNFGFFTSRLPAALPWLFLLLLVAALLRLDRKDFRGLRGPDRWLLGLGTAGMILVLFSSSYVYFTDHVAYDTIGQQMARYSAPLLVVMLLAGAPRRLVRTLDRLPEEMARLVLAVVPVLATASILLTWLV</sequence>
<feature type="transmembrane region" description="Helical" evidence="1">
    <location>
        <begin position="6"/>
        <end position="26"/>
    </location>
</feature>
<keyword evidence="1" id="KW-0472">Membrane</keyword>
<keyword evidence="1" id="KW-1133">Transmembrane helix</keyword>
<feature type="transmembrane region" description="Helical" evidence="1">
    <location>
        <begin position="331"/>
        <end position="349"/>
    </location>
</feature>
<reference evidence="2" key="1">
    <citation type="submission" date="2018-05" db="EMBL/GenBank/DDBJ databases">
        <authorList>
            <person name="Lanie J.A."/>
            <person name="Ng W.-L."/>
            <person name="Kazmierczak K.M."/>
            <person name="Andrzejewski T.M."/>
            <person name="Davidsen T.M."/>
            <person name="Wayne K.J."/>
            <person name="Tettelin H."/>
            <person name="Glass J.I."/>
            <person name="Rusch D."/>
            <person name="Podicherti R."/>
            <person name="Tsui H.-C.T."/>
            <person name="Winkler M.E."/>
        </authorList>
    </citation>
    <scope>NUCLEOTIDE SEQUENCE</scope>
</reference>
<organism evidence="2">
    <name type="scientific">marine metagenome</name>
    <dbReference type="NCBI Taxonomy" id="408172"/>
    <lineage>
        <taxon>unclassified sequences</taxon>
        <taxon>metagenomes</taxon>
        <taxon>ecological metagenomes</taxon>
    </lineage>
</organism>
<accession>A0A381YWV4</accession>
<keyword evidence="1" id="KW-0812">Transmembrane</keyword>
<feature type="transmembrane region" description="Helical" evidence="1">
    <location>
        <begin position="244"/>
        <end position="265"/>
    </location>
</feature>
<proteinExistence type="predicted"/>
<dbReference type="InterPro" id="IPR018674">
    <property type="entry name" value="DUF2142_membrane"/>
</dbReference>
<evidence type="ECO:0000313" key="2">
    <source>
        <dbReference type="EMBL" id="SVA81111.1"/>
    </source>
</evidence>
<feature type="non-terminal residue" evidence="2">
    <location>
        <position position="448"/>
    </location>
</feature>
<feature type="transmembrane region" description="Helical" evidence="1">
    <location>
        <begin position="398"/>
        <end position="416"/>
    </location>
</feature>
<feature type="non-terminal residue" evidence="2">
    <location>
        <position position="1"/>
    </location>
</feature>
<gene>
    <name evidence="2" type="ORF">METZ01_LOCUS133965</name>
</gene>
<feature type="transmembrane region" description="Helical" evidence="1">
    <location>
        <begin position="141"/>
        <end position="162"/>
    </location>
</feature>